<feature type="signal peptide" evidence="1">
    <location>
        <begin position="1"/>
        <end position="20"/>
    </location>
</feature>
<keyword evidence="1" id="KW-0732">Signal</keyword>
<sequence>MKKLGLMMFFAGCVMFTASAQTGEKKDSAPVWISKDVQRLQFRETGYTPAVVTTGAAGPVVSKGVAAASTRRTARPAVRVVTGGTPSWVVSKGVARMQAERQ</sequence>
<proteinExistence type="predicted"/>
<organism evidence="2 3">
    <name type="scientific">Dawidia soli</name>
    <dbReference type="NCBI Taxonomy" id="2782352"/>
    <lineage>
        <taxon>Bacteria</taxon>
        <taxon>Pseudomonadati</taxon>
        <taxon>Bacteroidota</taxon>
        <taxon>Cytophagia</taxon>
        <taxon>Cytophagales</taxon>
        <taxon>Chryseotaleaceae</taxon>
        <taxon>Dawidia</taxon>
    </lineage>
</organism>
<name>A0AAP2D9B8_9BACT</name>
<comment type="caution">
    <text evidence="2">The sequence shown here is derived from an EMBL/GenBank/DDBJ whole genome shotgun (WGS) entry which is preliminary data.</text>
</comment>
<evidence type="ECO:0000256" key="1">
    <source>
        <dbReference type="SAM" id="SignalP"/>
    </source>
</evidence>
<evidence type="ECO:0000313" key="3">
    <source>
        <dbReference type="Proteomes" id="UP001319180"/>
    </source>
</evidence>
<dbReference type="Proteomes" id="UP001319180">
    <property type="component" value="Unassembled WGS sequence"/>
</dbReference>
<accession>A0AAP2D9B8</accession>
<dbReference type="RefSeq" id="WP_254091042.1">
    <property type="nucleotide sequence ID" value="NZ_JAHESC010000020.1"/>
</dbReference>
<keyword evidence="3" id="KW-1185">Reference proteome</keyword>
<reference evidence="2 3" key="1">
    <citation type="submission" date="2021-05" db="EMBL/GenBank/DDBJ databases">
        <title>A Polyphasic approach of four new species of the genus Ohtaekwangia: Ohtaekwangia histidinii sp. nov., Ohtaekwangia cretensis sp. nov., Ohtaekwangia indiensis sp. nov., Ohtaekwangia reichenbachii sp. nov. from diverse environment.</title>
        <authorList>
            <person name="Octaviana S."/>
        </authorList>
    </citation>
    <scope>NUCLEOTIDE SEQUENCE [LARGE SCALE GENOMIC DNA]</scope>
    <source>
        <strain evidence="2 3">PWU37</strain>
    </source>
</reference>
<dbReference type="EMBL" id="JAHESC010000020">
    <property type="protein sequence ID" value="MBT1687813.1"/>
    <property type="molecule type" value="Genomic_DNA"/>
</dbReference>
<feature type="chain" id="PRO_5042934816" evidence="1">
    <location>
        <begin position="21"/>
        <end position="102"/>
    </location>
</feature>
<protein>
    <submittedName>
        <fullName evidence="2">Uncharacterized protein</fullName>
    </submittedName>
</protein>
<gene>
    <name evidence="2" type="ORF">KK078_14690</name>
</gene>
<evidence type="ECO:0000313" key="2">
    <source>
        <dbReference type="EMBL" id="MBT1687813.1"/>
    </source>
</evidence>
<dbReference type="AlphaFoldDB" id="A0AAP2D9B8"/>